<proteinExistence type="predicted"/>
<evidence type="ECO:0000313" key="2">
    <source>
        <dbReference type="Proteomes" id="UP000028840"/>
    </source>
</evidence>
<organism evidence="1 2">
    <name type="scientific">Toxoplasma gondii VAND</name>
    <dbReference type="NCBI Taxonomy" id="933077"/>
    <lineage>
        <taxon>Eukaryota</taxon>
        <taxon>Sar</taxon>
        <taxon>Alveolata</taxon>
        <taxon>Apicomplexa</taxon>
        <taxon>Conoidasida</taxon>
        <taxon>Coccidia</taxon>
        <taxon>Eucoccidiorida</taxon>
        <taxon>Eimeriorina</taxon>
        <taxon>Sarcocystidae</taxon>
        <taxon>Toxoplasma</taxon>
    </lineage>
</organism>
<accession>A0A086PW30</accession>
<protein>
    <submittedName>
        <fullName evidence="1">Uncharacterized protein</fullName>
    </submittedName>
</protein>
<dbReference type="AlphaFoldDB" id="A0A086PW30"/>
<name>A0A086PW30_TOXGO</name>
<gene>
    <name evidence="1" type="ORF">TGVAND_437320</name>
</gene>
<reference evidence="1 2" key="1">
    <citation type="submission" date="2014-08" db="EMBL/GenBank/DDBJ databases">
        <authorList>
            <person name="Sibley D."/>
            <person name="Venepally P."/>
            <person name="Karamycheva S."/>
            <person name="Hadjithomas M."/>
            <person name="Khan A."/>
            <person name="Brunk B."/>
            <person name="Roos D."/>
            <person name="Caler E."/>
            <person name="Lorenzi H."/>
        </authorList>
    </citation>
    <scope>NUCLEOTIDE SEQUENCE [LARGE SCALE GENOMIC DNA]</scope>
    <source>
        <strain evidence="1 2">VAND</strain>
    </source>
</reference>
<comment type="caution">
    <text evidence="1">The sequence shown here is derived from an EMBL/GenBank/DDBJ whole genome shotgun (WGS) entry which is preliminary data.</text>
</comment>
<reference evidence="1 2" key="2">
    <citation type="journal article" date="2015" name="Eukaryot. Cell">
        <title>Genetic mapping reveals that sinefungin resistance in Toxoplasma gondii is controlled by a putative amino acid transporter locus that can be used as a negative selectable marker.</title>
        <authorList>
            <person name="Behnke M.S."/>
            <person name="Khan A."/>
            <person name="Sibley L.D."/>
        </authorList>
    </citation>
    <scope>NUCLEOTIDE SEQUENCE [LARGE SCALE GENOMIC DNA]</scope>
    <source>
        <strain evidence="1 2">VAND</strain>
    </source>
</reference>
<dbReference type="Pfam" id="PF14081">
    <property type="entry name" value="DUF4262"/>
    <property type="match status" value="1"/>
</dbReference>
<dbReference type="EMBL" id="AEYJ02001127">
    <property type="protein sequence ID" value="KFH04562.1"/>
    <property type="molecule type" value="Genomic_DNA"/>
</dbReference>
<dbReference type="InterPro" id="IPR025358">
    <property type="entry name" value="DUF4262"/>
</dbReference>
<sequence>MSMADNPEALRRELVPLIIRESVESLAVMICDVECRDDDTERVEFAFTVGLASNHPETFVFGASPHASCVASSGAGRCIRSGERFVTHCL</sequence>
<dbReference type="Proteomes" id="UP000028840">
    <property type="component" value="Unassembled WGS sequence"/>
</dbReference>
<dbReference type="VEuPathDB" id="ToxoDB:TGVAND_437320"/>
<evidence type="ECO:0000313" key="1">
    <source>
        <dbReference type="EMBL" id="KFH04562.1"/>
    </source>
</evidence>